<evidence type="ECO:0000313" key="2">
    <source>
        <dbReference type="Proteomes" id="UP000831701"/>
    </source>
</evidence>
<dbReference type="Proteomes" id="UP000831701">
    <property type="component" value="Chromosome 16"/>
</dbReference>
<proteinExistence type="predicted"/>
<reference evidence="1" key="1">
    <citation type="submission" date="2022-04" db="EMBL/GenBank/DDBJ databases">
        <title>Jade perch genome.</title>
        <authorList>
            <person name="Chao B."/>
        </authorList>
    </citation>
    <scope>NUCLEOTIDE SEQUENCE</scope>
    <source>
        <strain evidence="1">CB-2022</strain>
    </source>
</reference>
<accession>A0ACB8VYN2</accession>
<organism evidence="1 2">
    <name type="scientific">Scortum barcoo</name>
    <name type="common">barcoo grunter</name>
    <dbReference type="NCBI Taxonomy" id="214431"/>
    <lineage>
        <taxon>Eukaryota</taxon>
        <taxon>Metazoa</taxon>
        <taxon>Chordata</taxon>
        <taxon>Craniata</taxon>
        <taxon>Vertebrata</taxon>
        <taxon>Euteleostomi</taxon>
        <taxon>Actinopterygii</taxon>
        <taxon>Neopterygii</taxon>
        <taxon>Teleostei</taxon>
        <taxon>Neoteleostei</taxon>
        <taxon>Acanthomorphata</taxon>
        <taxon>Eupercaria</taxon>
        <taxon>Centrarchiformes</taxon>
        <taxon>Terapontoidei</taxon>
        <taxon>Terapontidae</taxon>
        <taxon>Scortum</taxon>
    </lineage>
</organism>
<protein>
    <submittedName>
        <fullName evidence="1">Uncharacterized protein</fullName>
    </submittedName>
</protein>
<comment type="caution">
    <text evidence="1">The sequence shown here is derived from an EMBL/GenBank/DDBJ whole genome shotgun (WGS) entry which is preliminary data.</text>
</comment>
<keyword evidence="2" id="KW-1185">Reference proteome</keyword>
<name>A0ACB8VYN2_9TELE</name>
<dbReference type="EMBL" id="CM041546">
    <property type="protein sequence ID" value="KAI3360540.1"/>
    <property type="molecule type" value="Genomic_DNA"/>
</dbReference>
<sequence>MTSARLDALPHQAHFSGHFRRTTTQLKKVGIVSLTPMLAQSLFSSQAQTMTMQHHESPEHQSGVSSGEGFPSLLCFILVCKQCVISVTLNSAQQCVFLVENSHHYIALSKSPSEEWRDLSPFALECNFICDWKPTGRAELFAANA</sequence>
<evidence type="ECO:0000313" key="1">
    <source>
        <dbReference type="EMBL" id="KAI3360540.1"/>
    </source>
</evidence>
<gene>
    <name evidence="1" type="ORF">L3Q82_002417</name>
</gene>